<dbReference type="SUPFAM" id="SSF56059">
    <property type="entry name" value="Glutathione synthetase ATP-binding domain-like"/>
    <property type="match status" value="1"/>
</dbReference>
<comment type="caution">
    <text evidence="10">The sequence shown here is derived from an EMBL/GenBank/DDBJ whole genome shotgun (WGS) entry which is preliminary data.</text>
</comment>
<dbReference type="Pfam" id="PF00072">
    <property type="entry name" value="Response_reg"/>
    <property type="match status" value="1"/>
</dbReference>
<dbReference type="PANTHER" id="PTHR45138">
    <property type="entry name" value="REGULATORY COMPONENTS OF SENSORY TRANSDUCTION SYSTEM"/>
    <property type="match status" value="1"/>
</dbReference>
<dbReference type="SMART" id="SM00267">
    <property type="entry name" value="GGDEF"/>
    <property type="match status" value="1"/>
</dbReference>
<dbReference type="PANTHER" id="PTHR45138:SF9">
    <property type="entry name" value="DIGUANYLATE CYCLASE DGCM-RELATED"/>
    <property type="match status" value="1"/>
</dbReference>
<keyword evidence="5" id="KW-0547">Nucleotide-binding</keyword>
<dbReference type="GO" id="GO:0005524">
    <property type="term" value="F:ATP binding"/>
    <property type="evidence" value="ECO:0007669"/>
    <property type="project" value="UniProtKB-UniRule"/>
</dbReference>
<reference evidence="10" key="1">
    <citation type="submission" date="2017-08" db="EMBL/GenBank/DDBJ databases">
        <authorList>
            <person name="Imhoff J.F."/>
            <person name="Rahn T."/>
            <person name="Kuenzel S."/>
            <person name="Neulinger S.C."/>
        </authorList>
    </citation>
    <scope>NUCLEOTIDE SEQUENCE</scope>
    <source>
        <strain evidence="10">DSM 11080</strain>
    </source>
</reference>
<dbReference type="GO" id="GO:0000160">
    <property type="term" value="P:phosphorelay signal transduction system"/>
    <property type="evidence" value="ECO:0007669"/>
    <property type="project" value="InterPro"/>
</dbReference>
<reference evidence="10" key="2">
    <citation type="journal article" date="2020" name="Microorganisms">
        <title>Osmotic Adaptation and Compatible Solute Biosynthesis of Phototrophic Bacteria as Revealed from Genome Analyses.</title>
        <authorList>
            <person name="Imhoff J.F."/>
            <person name="Rahn T."/>
            <person name="Kunzel S."/>
            <person name="Keller A."/>
            <person name="Neulinger S.C."/>
        </authorList>
    </citation>
    <scope>NUCLEOTIDE SEQUENCE</scope>
    <source>
        <strain evidence="10">DSM 11080</strain>
    </source>
</reference>
<dbReference type="InterPro" id="IPR043128">
    <property type="entry name" value="Rev_trsase/Diguanyl_cyclase"/>
</dbReference>
<evidence type="ECO:0000313" key="11">
    <source>
        <dbReference type="Proteomes" id="UP001296776"/>
    </source>
</evidence>
<dbReference type="GO" id="GO:0043709">
    <property type="term" value="P:cell adhesion involved in single-species biofilm formation"/>
    <property type="evidence" value="ECO:0007669"/>
    <property type="project" value="TreeGrafter"/>
</dbReference>
<protein>
    <recommendedName>
        <fullName evidence="2">diguanylate cyclase</fullName>
        <ecNumber evidence="2">2.7.7.65</ecNumber>
    </recommendedName>
</protein>
<dbReference type="Proteomes" id="UP001296776">
    <property type="component" value="Unassembled WGS sequence"/>
</dbReference>
<dbReference type="GO" id="GO:0046872">
    <property type="term" value="F:metal ion binding"/>
    <property type="evidence" value="ECO:0007669"/>
    <property type="project" value="InterPro"/>
</dbReference>
<evidence type="ECO:0000256" key="5">
    <source>
        <dbReference type="PROSITE-ProRule" id="PRU00409"/>
    </source>
</evidence>
<dbReference type="InterPro" id="IPR011006">
    <property type="entry name" value="CheY-like_superfamily"/>
</dbReference>
<dbReference type="Gene3D" id="3.30.470.20">
    <property type="entry name" value="ATP-grasp fold, B domain"/>
    <property type="match status" value="1"/>
</dbReference>
<proteinExistence type="predicted"/>
<keyword evidence="5" id="KW-0067">ATP-binding</keyword>
<keyword evidence="4" id="KW-0597">Phosphoprotein</keyword>
<dbReference type="InterPro" id="IPR029787">
    <property type="entry name" value="Nucleotide_cyclase"/>
</dbReference>
<dbReference type="AlphaFoldDB" id="A0AAJ0U5W3"/>
<feature type="region of interest" description="Disordered" evidence="6">
    <location>
        <begin position="334"/>
        <end position="364"/>
    </location>
</feature>
<feature type="domain" description="Response regulatory" evidence="7">
    <location>
        <begin position="388"/>
        <end position="505"/>
    </location>
</feature>
<dbReference type="GO" id="GO:0052621">
    <property type="term" value="F:diguanylate cyclase activity"/>
    <property type="evidence" value="ECO:0007669"/>
    <property type="project" value="UniProtKB-EC"/>
</dbReference>
<evidence type="ECO:0000313" key="10">
    <source>
        <dbReference type="EMBL" id="MBK1705870.1"/>
    </source>
</evidence>
<name>A0AAJ0U5W3_9GAMM</name>
<evidence type="ECO:0000256" key="6">
    <source>
        <dbReference type="SAM" id="MobiDB-lite"/>
    </source>
</evidence>
<dbReference type="InterPro" id="IPR050469">
    <property type="entry name" value="Diguanylate_Cyclase"/>
</dbReference>
<organism evidence="10 11">
    <name type="scientific">Halochromatium glycolicum</name>
    <dbReference type="NCBI Taxonomy" id="85075"/>
    <lineage>
        <taxon>Bacteria</taxon>
        <taxon>Pseudomonadati</taxon>
        <taxon>Pseudomonadota</taxon>
        <taxon>Gammaproteobacteria</taxon>
        <taxon>Chromatiales</taxon>
        <taxon>Chromatiaceae</taxon>
        <taxon>Halochromatium</taxon>
    </lineage>
</organism>
<evidence type="ECO:0000259" key="7">
    <source>
        <dbReference type="PROSITE" id="PS50110"/>
    </source>
</evidence>
<dbReference type="Gene3D" id="3.30.70.270">
    <property type="match status" value="1"/>
</dbReference>
<feature type="modified residue" description="4-aspartylphosphate" evidence="4">
    <location>
        <position position="437"/>
    </location>
</feature>
<dbReference type="SUPFAM" id="SSF52172">
    <property type="entry name" value="CheY-like"/>
    <property type="match status" value="1"/>
</dbReference>
<evidence type="ECO:0000256" key="1">
    <source>
        <dbReference type="ARBA" id="ARBA00001946"/>
    </source>
</evidence>
<feature type="domain" description="ATP-grasp" evidence="9">
    <location>
        <begin position="257"/>
        <end position="330"/>
    </location>
</feature>
<comment type="catalytic activity">
    <reaction evidence="3">
        <text>2 GTP = 3',3'-c-di-GMP + 2 diphosphate</text>
        <dbReference type="Rhea" id="RHEA:24898"/>
        <dbReference type="ChEBI" id="CHEBI:33019"/>
        <dbReference type="ChEBI" id="CHEBI:37565"/>
        <dbReference type="ChEBI" id="CHEBI:58805"/>
        <dbReference type="EC" id="2.7.7.65"/>
    </reaction>
</comment>
<evidence type="ECO:0000256" key="3">
    <source>
        <dbReference type="ARBA" id="ARBA00034247"/>
    </source>
</evidence>
<dbReference type="PROSITE" id="PS50110">
    <property type="entry name" value="RESPONSE_REGULATORY"/>
    <property type="match status" value="1"/>
</dbReference>
<dbReference type="Pfam" id="PF00990">
    <property type="entry name" value="GGDEF"/>
    <property type="match status" value="1"/>
</dbReference>
<dbReference type="InterPro" id="IPR001789">
    <property type="entry name" value="Sig_transdc_resp-reg_receiver"/>
</dbReference>
<dbReference type="GO" id="GO:1902201">
    <property type="term" value="P:negative regulation of bacterial-type flagellum-dependent cell motility"/>
    <property type="evidence" value="ECO:0007669"/>
    <property type="project" value="TreeGrafter"/>
</dbReference>
<dbReference type="EC" id="2.7.7.65" evidence="2"/>
<dbReference type="NCBIfam" id="TIGR00254">
    <property type="entry name" value="GGDEF"/>
    <property type="match status" value="1"/>
</dbReference>
<dbReference type="PROSITE" id="PS50975">
    <property type="entry name" value="ATP_GRASP"/>
    <property type="match status" value="1"/>
</dbReference>
<dbReference type="InterPro" id="IPR011761">
    <property type="entry name" value="ATP-grasp"/>
</dbReference>
<evidence type="ECO:0000259" key="9">
    <source>
        <dbReference type="PROSITE" id="PS50975"/>
    </source>
</evidence>
<dbReference type="SMART" id="SM00448">
    <property type="entry name" value="REC"/>
    <property type="match status" value="1"/>
</dbReference>
<accession>A0AAJ0U5W3</accession>
<gene>
    <name evidence="10" type="ORF">CKO40_15240</name>
</gene>
<keyword evidence="11" id="KW-1185">Reference proteome</keyword>
<dbReference type="InterPro" id="IPR000160">
    <property type="entry name" value="GGDEF_dom"/>
</dbReference>
<evidence type="ECO:0000256" key="4">
    <source>
        <dbReference type="PROSITE-ProRule" id="PRU00169"/>
    </source>
</evidence>
<dbReference type="PROSITE" id="PS50887">
    <property type="entry name" value="GGDEF"/>
    <property type="match status" value="1"/>
</dbReference>
<comment type="cofactor">
    <cofactor evidence="1">
        <name>Mg(2+)</name>
        <dbReference type="ChEBI" id="CHEBI:18420"/>
    </cofactor>
</comment>
<dbReference type="Gene3D" id="3.40.50.2300">
    <property type="match status" value="1"/>
</dbReference>
<dbReference type="CDD" id="cd01949">
    <property type="entry name" value="GGDEF"/>
    <property type="match status" value="1"/>
</dbReference>
<dbReference type="GO" id="GO:0005886">
    <property type="term" value="C:plasma membrane"/>
    <property type="evidence" value="ECO:0007669"/>
    <property type="project" value="TreeGrafter"/>
</dbReference>
<dbReference type="SUPFAM" id="SSF55073">
    <property type="entry name" value="Nucleotide cyclase"/>
    <property type="match status" value="1"/>
</dbReference>
<evidence type="ECO:0000259" key="8">
    <source>
        <dbReference type="PROSITE" id="PS50887"/>
    </source>
</evidence>
<feature type="domain" description="GGDEF" evidence="8">
    <location>
        <begin position="548"/>
        <end position="680"/>
    </location>
</feature>
<evidence type="ECO:0000256" key="2">
    <source>
        <dbReference type="ARBA" id="ARBA00012528"/>
    </source>
</evidence>
<dbReference type="EMBL" id="NRSJ01000029">
    <property type="protein sequence ID" value="MBK1705870.1"/>
    <property type="molecule type" value="Genomic_DNA"/>
</dbReference>
<dbReference type="FunFam" id="3.30.70.270:FF:000001">
    <property type="entry name" value="Diguanylate cyclase domain protein"/>
    <property type="match status" value="1"/>
</dbReference>
<sequence length="684" mass="75398">MVAGRWMMRKQNLFVIGLDDFRLQQLRRLPQAEHCAFHPLLEVEAIRDVAHCDLRALLHDAANTLAGFQGSVDGIAGDWGFPASVLVPILAARFGLPSASLEAVLKCEHSYWSRCEQAAVVPDQVPRFQAFDPFDDQVAEQLGLEPPYWIQSFESFRSDRIFPVHQPQDLRSALAQIREEESVLSTSFRWLLQNFEVPAAIAQMKESCVAEAMVGGTRCTLEGYVYDGKVQGQILSALALGGPDSSFVCRDDQAGSLQPQVEPQVLAIARVLLKRIGLDQSLFKLEFFYNQRSGQIWLLEIAPRLSQGRAERFEQAFGLSPLGVMVDLALGREPAARTPHGKPPSPALRPAADDERADESSLVSQTEISTLAGSGRPVRADLEVAGSRILVVDDQEHNRTTLETMLRDAGFQVDLAGDSDELFARLRHAKPDLVLLDIRLPGDDGFQICERLQAAPEQAEIPVIFVTAMHKDAASIARAFAAGGVDFITRPFFPEELTARVQTHLRLKRYREHLEALTRVDPLTGLLNRRAMCEHLEAEKRRAQRTGLIYALVIADIDHFKPVNDNHGHRCGDLVLTGLAQLLGERVRRSERVGRWGGEEFLLLLPDTDAAGAAVLAEDLRQVVAATPFSCGERTLQITLSFGVMADSGERPLDACLSKADAALYAAKNAGRNCCITHADAARC</sequence>